<feature type="compositionally biased region" description="Basic and acidic residues" evidence="4">
    <location>
        <begin position="212"/>
        <end position="234"/>
    </location>
</feature>
<dbReference type="OrthoDB" id="129353at2759"/>
<evidence type="ECO:0000256" key="4">
    <source>
        <dbReference type="SAM" id="MobiDB-lite"/>
    </source>
</evidence>
<accession>A0A2C5ZMA3</accession>
<feature type="compositionally biased region" description="Polar residues" evidence="4">
    <location>
        <begin position="1"/>
        <end position="13"/>
    </location>
</feature>
<organism evidence="6 7">
    <name type="scientific">Ophiocordyceps camponoti-rufipedis</name>
    <dbReference type="NCBI Taxonomy" id="2004952"/>
    <lineage>
        <taxon>Eukaryota</taxon>
        <taxon>Fungi</taxon>
        <taxon>Dikarya</taxon>
        <taxon>Ascomycota</taxon>
        <taxon>Pezizomycotina</taxon>
        <taxon>Sordariomycetes</taxon>
        <taxon>Hypocreomycetidae</taxon>
        <taxon>Hypocreales</taxon>
        <taxon>Ophiocordycipitaceae</taxon>
        <taxon>Ophiocordyceps</taxon>
    </lineage>
</organism>
<dbReference type="GO" id="GO:0045944">
    <property type="term" value="P:positive regulation of transcription by RNA polymerase II"/>
    <property type="evidence" value="ECO:0007669"/>
    <property type="project" value="TreeGrafter"/>
</dbReference>
<dbReference type="Pfam" id="PF00533">
    <property type="entry name" value="BRCT"/>
    <property type="match status" value="1"/>
</dbReference>
<dbReference type="EMBL" id="NJES01000006">
    <property type="protein sequence ID" value="PHH80922.1"/>
    <property type="molecule type" value="Genomic_DNA"/>
</dbReference>
<keyword evidence="7" id="KW-1185">Reference proteome</keyword>
<evidence type="ECO:0000259" key="5">
    <source>
        <dbReference type="PROSITE" id="PS50172"/>
    </source>
</evidence>
<evidence type="ECO:0000313" key="6">
    <source>
        <dbReference type="EMBL" id="PHH80922.1"/>
    </source>
</evidence>
<dbReference type="PANTHER" id="PTHR15321">
    <property type="entry name" value="TUMOR SUPPRESSOR P53-BINDING PROTEIN 1"/>
    <property type="match status" value="1"/>
</dbReference>
<dbReference type="InterPro" id="IPR047252">
    <property type="entry name" value="TP53BP1-like"/>
</dbReference>
<proteinExistence type="predicted"/>
<keyword evidence="3" id="KW-0539">Nucleus</keyword>
<dbReference type="SUPFAM" id="SSF52113">
    <property type="entry name" value="BRCT domain"/>
    <property type="match status" value="1"/>
</dbReference>
<feature type="domain" description="BRCT" evidence="5">
    <location>
        <begin position="334"/>
        <end position="452"/>
    </location>
</feature>
<evidence type="ECO:0000256" key="3">
    <source>
        <dbReference type="ARBA" id="ARBA00023242"/>
    </source>
</evidence>
<comment type="subcellular location">
    <subcellularLocation>
        <location evidence="1">Nucleus</location>
    </subcellularLocation>
</comment>
<dbReference type="InterPro" id="IPR047249">
    <property type="entry name" value="BRCT_p53bp1-like_rpt1"/>
</dbReference>
<dbReference type="InterPro" id="IPR001357">
    <property type="entry name" value="BRCT_dom"/>
</dbReference>
<feature type="region of interest" description="Disordered" evidence="4">
    <location>
        <begin position="93"/>
        <end position="307"/>
    </location>
</feature>
<sequence>MAPHSVSESQDTQAILDAHRPLFGAGDPPSENEPASGPLQLVTAEAMPMPEHTPTQANADRDYSAFCEGADEPRTLVEGDTGAVLLGHLRTSSQVVGEGASPTSSRPSPHGVTTPGDVLEKGRTTCSLRMPVSSPVVTGERARGEDSIPESPTTTTTTTRPGLGRGPSAHYEPMKKSQERKTSVETRRELSPESDYDDALKRADRRRRAERKRAQAAEEMEKVRFARAAREEQPRKRRRVKGSDAIQARRDEQLEEERIPATSPADAPSRDVMVSWRSSSLTSPTASVATTASRGRRRSPALMAPRRSLRASCSSARKTSEVSSLVASCRRLTDETCVFRNMVFALSLRSEGQRRKLERLIEGAGGTILADDFQGLFVPFDVNGLDEGDGGELELAPGHDECVGFVALIADGHSRKTKFIQALALGIPCLGQQWVSACLSRGEAVDWEPYLLCAGSSAVLGNAIRSRTLTTYPASSAKLVDVFSRRRRLLEGKSVVALIRSRGARGGASERERLFLFLVRAMAPERLRVVRSGRERGGLKASFDWVYGEEGEKSEGGHGRRVLTDEIVIQSLILGRMVEEGEM</sequence>
<keyword evidence="2" id="KW-0227">DNA damage</keyword>
<dbReference type="Proteomes" id="UP000226431">
    <property type="component" value="Unassembled WGS sequence"/>
</dbReference>
<evidence type="ECO:0000313" key="7">
    <source>
        <dbReference type="Proteomes" id="UP000226431"/>
    </source>
</evidence>
<feature type="region of interest" description="Disordered" evidence="4">
    <location>
        <begin position="1"/>
        <end position="39"/>
    </location>
</feature>
<dbReference type="PANTHER" id="PTHR15321:SF3">
    <property type="entry name" value="TP53-BINDING PROTEIN 1"/>
    <property type="match status" value="1"/>
</dbReference>
<dbReference type="AlphaFoldDB" id="A0A2C5ZMA3"/>
<dbReference type="CDD" id="cd17745">
    <property type="entry name" value="BRCT_p53bp1_rpt1"/>
    <property type="match status" value="1"/>
</dbReference>
<dbReference type="GO" id="GO:0042393">
    <property type="term" value="F:histone binding"/>
    <property type="evidence" value="ECO:0007669"/>
    <property type="project" value="TreeGrafter"/>
</dbReference>
<feature type="compositionally biased region" description="Basic and acidic residues" evidence="4">
    <location>
        <begin position="172"/>
        <end position="191"/>
    </location>
</feature>
<dbReference type="GO" id="GO:0000077">
    <property type="term" value="P:DNA damage checkpoint signaling"/>
    <property type="evidence" value="ECO:0007669"/>
    <property type="project" value="TreeGrafter"/>
</dbReference>
<evidence type="ECO:0000256" key="2">
    <source>
        <dbReference type="ARBA" id="ARBA00022763"/>
    </source>
</evidence>
<gene>
    <name evidence="6" type="ORF">CDD80_5842</name>
</gene>
<dbReference type="InterPro" id="IPR036420">
    <property type="entry name" value="BRCT_dom_sf"/>
</dbReference>
<name>A0A2C5ZMA3_9HYPO</name>
<evidence type="ECO:0000256" key="1">
    <source>
        <dbReference type="ARBA" id="ARBA00004123"/>
    </source>
</evidence>
<reference evidence="6 7" key="1">
    <citation type="submission" date="2017-06" db="EMBL/GenBank/DDBJ databases">
        <title>Ant-infecting Ophiocordyceps genomes reveal a high diversity of potential behavioral manipulation genes and a possible major role for enterotoxins.</title>
        <authorList>
            <person name="De Bekker C."/>
            <person name="Evans H.C."/>
            <person name="Brachmann A."/>
            <person name="Hughes D.P."/>
        </authorList>
    </citation>
    <scope>NUCLEOTIDE SEQUENCE [LARGE SCALE GENOMIC DNA]</scope>
    <source>
        <strain evidence="6 7">Map16</strain>
    </source>
</reference>
<dbReference type="GO" id="GO:0005634">
    <property type="term" value="C:nucleus"/>
    <property type="evidence" value="ECO:0007669"/>
    <property type="project" value="UniProtKB-SubCell"/>
</dbReference>
<comment type="caution">
    <text evidence="6">The sequence shown here is derived from an EMBL/GenBank/DDBJ whole genome shotgun (WGS) entry which is preliminary data.</text>
</comment>
<feature type="compositionally biased region" description="Low complexity" evidence="4">
    <location>
        <begin position="275"/>
        <end position="293"/>
    </location>
</feature>
<feature type="compositionally biased region" description="Basic and acidic residues" evidence="4">
    <location>
        <begin position="247"/>
        <end position="259"/>
    </location>
</feature>
<dbReference type="STRING" id="2004952.A0A2C5ZMA3"/>
<protein>
    <recommendedName>
        <fullName evidence="5">BRCT domain-containing protein</fullName>
    </recommendedName>
</protein>
<dbReference type="Gene3D" id="3.40.50.10190">
    <property type="entry name" value="BRCT domain"/>
    <property type="match status" value="1"/>
</dbReference>
<feature type="compositionally biased region" description="Polar residues" evidence="4">
    <location>
        <begin position="93"/>
        <end position="107"/>
    </location>
</feature>
<dbReference type="PROSITE" id="PS50172">
    <property type="entry name" value="BRCT"/>
    <property type="match status" value="1"/>
</dbReference>